<dbReference type="Proteomes" id="UP000216998">
    <property type="component" value="Unassembled WGS sequence"/>
</dbReference>
<dbReference type="AlphaFoldDB" id="A0A255Z1M1"/>
<comment type="caution">
    <text evidence="1">The sequence shown here is derived from an EMBL/GenBank/DDBJ whole genome shotgun (WGS) entry which is preliminary data.</text>
</comment>
<organism evidence="1 2">
    <name type="scientific">Niveispirillum lacus</name>
    <dbReference type="NCBI Taxonomy" id="1981099"/>
    <lineage>
        <taxon>Bacteria</taxon>
        <taxon>Pseudomonadati</taxon>
        <taxon>Pseudomonadota</taxon>
        <taxon>Alphaproteobacteria</taxon>
        <taxon>Rhodospirillales</taxon>
        <taxon>Azospirillaceae</taxon>
        <taxon>Niveispirillum</taxon>
    </lineage>
</organism>
<dbReference type="EMBL" id="NOXU01000026">
    <property type="protein sequence ID" value="OYQ35319.1"/>
    <property type="molecule type" value="Genomic_DNA"/>
</dbReference>
<evidence type="ECO:0000313" key="1">
    <source>
        <dbReference type="EMBL" id="OYQ35319.1"/>
    </source>
</evidence>
<dbReference type="OrthoDB" id="7364108at2"/>
<reference evidence="1 2" key="1">
    <citation type="submission" date="2017-07" db="EMBL/GenBank/DDBJ databases">
        <title>Niveispirillum cyanobacteriorum sp. nov., isolated from cyanobacterial aggregates in a eutrophic lake.</title>
        <authorList>
            <person name="Cai H."/>
        </authorList>
    </citation>
    <scope>NUCLEOTIDE SEQUENCE [LARGE SCALE GENOMIC DNA]</scope>
    <source>
        <strain evidence="2">TH1-14</strain>
    </source>
</reference>
<protein>
    <recommendedName>
        <fullName evidence="3">PilZ domain-containing protein</fullName>
    </recommendedName>
</protein>
<keyword evidence="2" id="KW-1185">Reference proteome</keyword>
<dbReference type="RefSeq" id="WP_133065483.1">
    <property type="nucleotide sequence ID" value="NZ_NOXU01000026.1"/>
</dbReference>
<proteinExistence type="predicted"/>
<evidence type="ECO:0008006" key="3">
    <source>
        <dbReference type="Google" id="ProtNLM"/>
    </source>
</evidence>
<evidence type="ECO:0000313" key="2">
    <source>
        <dbReference type="Proteomes" id="UP000216998"/>
    </source>
</evidence>
<accession>A0A255Z1M1</accession>
<sequence>MTATAQTQTGPIRSLPGTLSLLRWLGRLWRSRPHSSPPLLGVSVLVNGQKLAVTEVNGSGMCLLGYRGLLNPQDRFSFVLSLGGSDIAGEAIVGWRQAGAMGVAFYDLPGAERDRLGQCLSQRNEKA</sequence>
<gene>
    <name evidence="1" type="ORF">CHU95_08880</name>
</gene>
<name>A0A255Z1M1_9PROT</name>